<dbReference type="EMBL" id="CAJNDS010001112">
    <property type="protein sequence ID" value="CAE7247479.1"/>
    <property type="molecule type" value="Genomic_DNA"/>
</dbReference>
<name>A0A812LUV9_9DINO</name>
<dbReference type="CDD" id="cd00257">
    <property type="entry name" value="beta-trefoil_FSCN-like"/>
    <property type="match status" value="1"/>
</dbReference>
<reference evidence="1" key="1">
    <citation type="submission" date="2021-02" db="EMBL/GenBank/DDBJ databases">
        <authorList>
            <person name="Dougan E. K."/>
            <person name="Rhodes N."/>
            <person name="Thang M."/>
            <person name="Chan C."/>
        </authorList>
    </citation>
    <scope>NUCLEOTIDE SEQUENCE</scope>
</reference>
<proteinExistence type="predicted"/>
<gene>
    <name evidence="1" type="primary">Rs1</name>
    <name evidence="1" type="ORF">SNAT2548_LOCUS11860</name>
</gene>
<protein>
    <submittedName>
        <fullName evidence="1">Rs1 protein</fullName>
    </submittedName>
</protein>
<evidence type="ECO:0000313" key="2">
    <source>
        <dbReference type="Proteomes" id="UP000604046"/>
    </source>
</evidence>
<sequence length="1079" mass="120757">MLGKSSTEAWSISFACKVFGDFADPGIPTISADLAITIRDTTCWAEDTVMGLAETLQPLSGVAPADEGSCRKLCRVRSSCAYYKWDQGNCSQVVKRADGGWLQAIAKIWNCSNTDTCREVRTATWYYNGIYCPVGADTLRNSVIYFKEGTTPQEELVLYQHREAVDGAIPGCLDGSWVIKLSSRADYKKPQMGYFEMHGEARHCASPGEVLFATLPCGPPENVTEEEVKVQKIILDDPATPAGADFWLHPCECASAAWGADMPVDPVTYEMTGDAETATYIPPPLMLVNGEFVCPNRNLLPNPGVYFETEAESMEYEVCEAKCKNHDDCNFFWHGTQSSATSCRLYSSCDSLVREIGLEGELTAMPRAPGCVVANPQECFTVSMRRQYLTSVAPATFFFWDLHAQCDMMLLLGGAGISACGRPTYRPPDYGDWRHKKKLPASFEHGNTLKVSCWNERYSAVRGSQGTSEEVLTCVNGNWFSSADEPGLGSFNCFECVQVASNGFNKIEERREQELYFFNRMELSVHSEVNQLDSGKVHCMEMKEPISEGVPAGPPSGKSWLAEAKPLYERKPTDVWKMEFLIYSANDKRTFDEEKKWAEDQGGHLVTFAEAWNWIIENPFFFADRGIDMWMPTLEPDGTRDYIQIGRPAWAVSGQSHNSVWGWPGWADDKTLQGWGSGERALLYWKKITIIGSTRELEKNKYQVFRSNAPQPYGGDPRRTWNESKAWVEKQGGRLMTRAEATIFFFNYRYYIDQGLDMWVPVEEADGTRDWIQGGNVHWAAPGTSHTAVFGRAAWEDDISLQGWTPNERILAWKQKEMVTASVWPGDVISLRNAHWGSFARAHSPIMDASGESEIPMPKEWTWERFTVVDAGSNGDVALHNFYHNGFARIRGSDNLADLLLFNFDAFDESWMAWERFQIIELGDGAIALYVPFLRRFLRMPGAGRQMDGSPQVGPLVAQNWVLEKFQVEHLDYAQSPGLVAWYKSEDAAPNWRSAVGDYAAHATHGEAKVYEAQGSGAAAPVRYVYGVAGDSRTPRVAYDFGHIVKPAYTVCSVTRVPALKNRFGACEFKPLSPLSPQL</sequence>
<keyword evidence="2" id="KW-1185">Reference proteome</keyword>
<comment type="caution">
    <text evidence="1">The sequence shown here is derived from an EMBL/GenBank/DDBJ whole genome shotgun (WGS) entry which is preliminary data.</text>
</comment>
<dbReference type="Proteomes" id="UP000604046">
    <property type="component" value="Unassembled WGS sequence"/>
</dbReference>
<dbReference type="AlphaFoldDB" id="A0A812LUV9"/>
<organism evidence="1 2">
    <name type="scientific">Symbiodinium natans</name>
    <dbReference type="NCBI Taxonomy" id="878477"/>
    <lineage>
        <taxon>Eukaryota</taxon>
        <taxon>Sar</taxon>
        <taxon>Alveolata</taxon>
        <taxon>Dinophyceae</taxon>
        <taxon>Suessiales</taxon>
        <taxon>Symbiodiniaceae</taxon>
        <taxon>Symbiodinium</taxon>
    </lineage>
</organism>
<dbReference type="Gene3D" id="2.80.10.50">
    <property type="match status" value="1"/>
</dbReference>
<dbReference type="OrthoDB" id="422922at2759"/>
<accession>A0A812LUV9</accession>
<evidence type="ECO:0000313" key="1">
    <source>
        <dbReference type="EMBL" id="CAE7247479.1"/>
    </source>
</evidence>